<evidence type="ECO:0000313" key="1">
    <source>
        <dbReference type="EMBL" id="KAF2532164.1"/>
    </source>
</evidence>
<sequence length="64" mass="7719">MSISHFFAVDIDNKWLREIFWKPAPTVYPLKPTLQHDLRNYHLLTPPPQADDENDGIWWRMKEV</sequence>
<accession>A0A8S9FGN3</accession>
<protein>
    <submittedName>
        <fullName evidence="1">Uncharacterized protein</fullName>
    </submittedName>
</protein>
<name>A0A8S9FGN3_BRACR</name>
<reference evidence="1" key="1">
    <citation type="submission" date="2019-12" db="EMBL/GenBank/DDBJ databases">
        <title>Genome sequencing and annotation of Brassica cretica.</title>
        <authorList>
            <person name="Studholme D.J."/>
            <person name="Sarris P.F."/>
        </authorList>
    </citation>
    <scope>NUCLEOTIDE SEQUENCE</scope>
    <source>
        <strain evidence="2">PFS-001/15</strain>
        <strain evidence="1">PFS-102/07</strain>
        <tissue evidence="1">Leaf</tissue>
    </source>
</reference>
<organism evidence="1">
    <name type="scientific">Brassica cretica</name>
    <name type="common">Mustard</name>
    <dbReference type="NCBI Taxonomy" id="69181"/>
    <lineage>
        <taxon>Eukaryota</taxon>
        <taxon>Viridiplantae</taxon>
        <taxon>Streptophyta</taxon>
        <taxon>Embryophyta</taxon>
        <taxon>Tracheophyta</taxon>
        <taxon>Spermatophyta</taxon>
        <taxon>Magnoliopsida</taxon>
        <taxon>eudicotyledons</taxon>
        <taxon>Gunneridae</taxon>
        <taxon>Pentapetalae</taxon>
        <taxon>rosids</taxon>
        <taxon>malvids</taxon>
        <taxon>Brassicales</taxon>
        <taxon>Brassicaceae</taxon>
        <taxon>Brassiceae</taxon>
        <taxon>Brassica</taxon>
    </lineage>
</organism>
<evidence type="ECO:0000313" key="2">
    <source>
        <dbReference type="EMBL" id="KAF2551198.1"/>
    </source>
</evidence>
<dbReference type="EMBL" id="QGKW02001988">
    <property type="protein sequence ID" value="KAF2551198.1"/>
    <property type="molecule type" value="Genomic_DNA"/>
</dbReference>
<dbReference type="EMBL" id="QGKY02002305">
    <property type="protein sequence ID" value="KAF2532164.1"/>
    <property type="molecule type" value="Genomic_DNA"/>
</dbReference>
<proteinExistence type="predicted"/>
<gene>
    <name evidence="2" type="ORF">F2Q68_00035879</name>
    <name evidence="1" type="ORF">F2Q70_00031469</name>
</gene>
<dbReference type="AlphaFoldDB" id="A0A8S9FGN3"/>
<dbReference type="Proteomes" id="UP000712281">
    <property type="component" value="Unassembled WGS sequence"/>
</dbReference>
<comment type="caution">
    <text evidence="1">The sequence shown here is derived from an EMBL/GenBank/DDBJ whole genome shotgun (WGS) entry which is preliminary data.</text>
</comment>